<dbReference type="KEGG" id="dfa:DFA_09598"/>
<protein>
    <submittedName>
        <fullName evidence="1">Uncharacterized protein</fullName>
    </submittedName>
</protein>
<reference evidence="2" key="1">
    <citation type="journal article" date="2011" name="Genome Res.">
        <title>Phylogeny-wide analysis of social amoeba genomes highlights ancient origins for complex intercellular communication.</title>
        <authorList>
            <person name="Heidel A.J."/>
            <person name="Lawal H.M."/>
            <person name="Felder M."/>
            <person name="Schilde C."/>
            <person name="Helps N.R."/>
            <person name="Tunggal B."/>
            <person name="Rivero F."/>
            <person name="John U."/>
            <person name="Schleicher M."/>
            <person name="Eichinger L."/>
            <person name="Platzer M."/>
            <person name="Noegel A.A."/>
            <person name="Schaap P."/>
            <person name="Gloeckner G."/>
        </authorList>
    </citation>
    <scope>NUCLEOTIDE SEQUENCE [LARGE SCALE GENOMIC DNA]</scope>
    <source>
        <strain evidence="2">SH3</strain>
    </source>
</reference>
<organism evidence="1 2">
    <name type="scientific">Cavenderia fasciculata</name>
    <name type="common">Slime mold</name>
    <name type="synonym">Dictyostelium fasciculatum</name>
    <dbReference type="NCBI Taxonomy" id="261658"/>
    <lineage>
        <taxon>Eukaryota</taxon>
        <taxon>Amoebozoa</taxon>
        <taxon>Evosea</taxon>
        <taxon>Eumycetozoa</taxon>
        <taxon>Dictyostelia</taxon>
        <taxon>Acytosteliales</taxon>
        <taxon>Cavenderiaceae</taxon>
        <taxon>Cavenderia</taxon>
    </lineage>
</organism>
<dbReference type="RefSeq" id="XP_004352252.1">
    <property type="nucleotide sequence ID" value="XM_004352200.1"/>
</dbReference>
<proteinExistence type="predicted"/>
<dbReference type="Proteomes" id="UP000007797">
    <property type="component" value="Unassembled WGS sequence"/>
</dbReference>
<gene>
    <name evidence="1" type="ORF">DFA_09598</name>
</gene>
<keyword evidence="2" id="KW-1185">Reference proteome</keyword>
<dbReference type="AlphaFoldDB" id="F4Q827"/>
<dbReference type="GeneID" id="14868081"/>
<name>F4Q827_CACFS</name>
<evidence type="ECO:0000313" key="1">
    <source>
        <dbReference type="EMBL" id="EGG15927.1"/>
    </source>
</evidence>
<accession>F4Q827</accession>
<dbReference type="EMBL" id="GL883025">
    <property type="protein sequence ID" value="EGG15927.1"/>
    <property type="molecule type" value="Genomic_DNA"/>
</dbReference>
<sequence length="130" mass="14115">MGGHSQTQQGFCNNATYGTNSLYIKCVSLSDGVHVSEILGRPTAPSPQPGTLPSITQFYFPQLTLVSTDGALFVKDPSKNVLDMMVDLPKLGLVIITSDASITNIPQIDNTTSVWKSSSVVPHYFIWKLQ</sequence>
<evidence type="ECO:0000313" key="2">
    <source>
        <dbReference type="Proteomes" id="UP000007797"/>
    </source>
</evidence>